<dbReference type="EMBL" id="JAAIII010000003">
    <property type="protein sequence ID" value="NMM94146.1"/>
    <property type="molecule type" value="Genomic_DNA"/>
</dbReference>
<reference evidence="1 2" key="1">
    <citation type="submission" date="2020-02" db="EMBL/GenBank/DDBJ databases">
        <title>Characterization of phylogenetic diversity of novel bifidobacterial species isolated in Czech ZOOs.</title>
        <authorList>
            <person name="Lugli G.A."/>
            <person name="Vera N.B."/>
            <person name="Ventura M."/>
        </authorList>
    </citation>
    <scope>NUCLEOTIDE SEQUENCE [LARGE SCALE GENOMIC DNA]</scope>
    <source>
        <strain evidence="1 2">DSM 109957</strain>
    </source>
</reference>
<organism evidence="1 2">
    <name type="scientific">Bifidobacterium oedipodis</name>
    <dbReference type="NCBI Taxonomy" id="2675322"/>
    <lineage>
        <taxon>Bacteria</taxon>
        <taxon>Bacillati</taxon>
        <taxon>Actinomycetota</taxon>
        <taxon>Actinomycetes</taxon>
        <taxon>Bifidobacteriales</taxon>
        <taxon>Bifidobacteriaceae</taxon>
        <taxon>Bifidobacterium</taxon>
    </lineage>
</organism>
<dbReference type="GO" id="GO:0009036">
    <property type="term" value="F:type II site-specific deoxyribonuclease activity"/>
    <property type="evidence" value="ECO:0007669"/>
    <property type="project" value="InterPro"/>
</dbReference>
<sequence length="304" mass="34480">MPKERASKEKVYDKLSDSLNWCNSHDDYAQKRFSAVVDIQLPRDLNADFPMDLNKQMKALFPVLLQDELRGYRPNIAMNKEDLALAPSAFLDLWFSKWVRKFKTAWDRGLPSQQVAKPKQAATDPALIAIVAAHMGDNGALAGEYAWHHNLFMSAENVGGNLLEEYIAFKAKDYGWIWCRGEVLTAVDFCNTDCSCFIQIKNKSNTENSSGKGYRQDHDARVWYRMNAKRIKGEIVTYWPELIDVIREGTKQDVPDDLLNESDYLSFVSNASQSNEKLITDTEEGIGSTLEGLTQAYAFGRNAK</sequence>
<keyword evidence="1" id="KW-0255">Endonuclease</keyword>
<dbReference type="Pfam" id="PF09570">
    <property type="entry name" value="RE_SinI"/>
    <property type="match status" value="1"/>
</dbReference>
<protein>
    <submittedName>
        <fullName evidence="1">SinI family restriction endonuclease</fullName>
    </submittedName>
</protein>
<keyword evidence="2" id="KW-1185">Reference proteome</keyword>
<evidence type="ECO:0000313" key="1">
    <source>
        <dbReference type="EMBL" id="NMM94146.1"/>
    </source>
</evidence>
<keyword evidence="1" id="KW-0378">Hydrolase</keyword>
<evidence type="ECO:0000313" key="2">
    <source>
        <dbReference type="Proteomes" id="UP000532194"/>
    </source>
</evidence>
<dbReference type="GO" id="GO:0009307">
    <property type="term" value="P:DNA restriction-modification system"/>
    <property type="evidence" value="ECO:0007669"/>
    <property type="project" value="InterPro"/>
</dbReference>
<dbReference type="RefSeq" id="WP_169172167.1">
    <property type="nucleotide sequence ID" value="NZ_JAAIII010000003.1"/>
</dbReference>
<dbReference type="InterPro" id="IPR019070">
    <property type="entry name" value="Restrct_endonuc_II_SinI"/>
</dbReference>
<comment type="caution">
    <text evidence="1">The sequence shown here is derived from an EMBL/GenBank/DDBJ whole genome shotgun (WGS) entry which is preliminary data.</text>
</comment>
<keyword evidence="1" id="KW-0540">Nuclease</keyword>
<proteinExistence type="predicted"/>
<accession>A0A7Y0EPN9</accession>
<dbReference type="Proteomes" id="UP000532194">
    <property type="component" value="Unassembled WGS sequence"/>
</dbReference>
<dbReference type="AlphaFoldDB" id="A0A7Y0EPN9"/>
<gene>
    <name evidence="1" type="ORF">G1C95_1333</name>
</gene>
<dbReference type="GO" id="GO:0003677">
    <property type="term" value="F:DNA binding"/>
    <property type="evidence" value="ECO:0007669"/>
    <property type="project" value="InterPro"/>
</dbReference>
<name>A0A7Y0EPN9_9BIFI</name>